<feature type="compositionally biased region" description="Polar residues" evidence="1">
    <location>
        <begin position="31"/>
        <end position="45"/>
    </location>
</feature>
<evidence type="ECO:0000313" key="2">
    <source>
        <dbReference type="EMBL" id="JAD56489.1"/>
    </source>
</evidence>
<dbReference type="AlphaFoldDB" id="A0A0A9AXL1"/>
<reference evidence="2" key="2">
    <citation type="journal article" date="2015" name="Data Brief">
        <title>Shoot transcriptome of the giant reed, Arundo donax.</title>
        <authorList>
            <person name="Barrero R.A."/>
            <person name="Guerrero F.D."/>
            <person name="Moolhuijzen P."/>
            <person name="Goolsby J.A."/>
            <person name="Tidwell J."/>
            <person name="Bellgard S.E."/>
            <person name="Bellgard M.I."/>
        </authorList>
    </citation>
    <scope>NUCLEOTIDE SEQUENCE</scope>
    <source>
        <tissue evidence="2">Shoot tissue taken approximately 20 cm above the soil surface</tissue>
    </source>
</reference>
<organism evidence="2">
    <name type="scientific">Arundo donax</name>
    <name type="common">Giant reed</name>
    <name type="synonym">Donax arundinaceus</name>
    <dbReference type="NCBI Taxonomy" id="35708"/>
    <lineage>
        <taxon>Eukaryota</taxon>
        <taxon>Viridiplantae</taxon>
        <taxon>Streptophyta</taxon>
        <taxon>Embryophyta</taxon>
        <taxon>Tracheophyta</taxon>
        <taxon>Spermatophyta</taxon>
        <taxon>Magnoliopsida</taxon>
        <taxon>Liliopsida</taxon>
        <taxon>Poales</taxon>
        <taxon>Poaceae</taxon>
        <taxon>PACMAD clade</taxon>
        <taxon>Arundinoideae</taxon>
        <taxon>Arundineae</taxon>
        <taxon>Arundo</taxon>
    </lineage>
</organism>
<evidence type="ECO:0000256" key="1">
    <source>
        <dbReference type="SAM" id="MobiDB-lite"/>
    </source>
</evidence>
<reference evidence="2" key="1">
    <citation type="submission" date="2014-09" db="EMBL/GenBank/DDBJ databases">
        <authorList>
            <person name="Magalhaes I.L.F."/>
            <person name="Oliveira U."/>
            <person name="Santos F.R."/>
            <person name="Vidigal T.H.D.A."/>
            <person name="Brescovit A.D."/>
            <person name="Santos A.J."/>
        </authorList>
    </citation>
    <scope>NUCLEOTIDE SEQUENCE</scope>
    <source>
        <tissue evidence="2">Shoot tissue taken approximately 20 cm above the soil surface</tissue>
    </source>
</reference>
<protein>
    <submittedName>
        <fullName evidence="2">Uncharacterized protein</fullName>
    </submittedName>
</protein>
<sequence>MARRLVVMARSTYSTGPGPPVPPSLLPPAWTSPSPLAPTWSSTSS</sequence>
<feature type="compositionally biased region" description="Pro residues" evidence="1">
    <location>
        <begin position="17"/>
        <end position="26"/>
    </location>
</feature>
<name>A0A0A9AXL1_ARUDO</name>
<accession>A0A0A9AXL1</accession>
<proteinExistence type="predicted"/>
<dbReference type="EMBL" id="GBRH01241406">
    <property type="protein sequence ID" value="JAD56489.1"/>
    <property type="molecule type" value="Transcribed_RNA"/>
</dbReference>
<feature type="region of interest" description="Disordered" evidence="1">
    <location>
        <begin position="1"/>
        <end position="45"/>
    </location>
</feature>